<feature type="region of interest" description="Disordered" evidence="1">
    <location>
        <begin position="1"/>
        <end position="31"/>
    </location>
</feature>
<dbReference type="Proteomes" id="UP000789524">
    <property type="component" value="Unassembled WGS sequence"/>
</dbReference>
<feature type="compositionally biased region" description="Polar residues" evidence="1">
    <location>
        <begin position="11"/>
        <end position="20"/>
    </location>
</feature>
<protein>
    <submittedName>
        <fullName evidence="2">(African queen) hypothetical protein</fullName>
    </submittedName>
</protein>
<evidence type="ECO:0000313" key="3">
    <source>
        <dbReference type="Proteomes" id="UP000789524"/>
    </source>
</evidence>
<dbReference type="EMBL" id="CAKASE010000066">
    <property type="protein sequence ID" value="CAG9570579.1"/>
    <property type="molecule type" value="Genomic_DNA"/>
</dbReference>
<gene>
    <name evidence="2" type="ORF">DCHRY22_LOCUS9290</name>
</gene>
<feature type="compositionally biased region" description="Pro residues" evidence="1">
    <location>
        <begin position="101"/>
        <end position="117"/>
    </location>
</feature>
<name>A0A8J2QVG7_9NEOP</name>
<feature type="region of interest" description="Disordered" evidence="1">
    <location>
        <begin position="56"/>
        <end position="123"/>
    </location>
</feature>
<sequence length="123" mass="13053">MSTKRRAVINLVSSANSTRGDPSLPSPPPGVVPADYLDTVYGPGDACALLTRTWDTGRATSDERARPRTDHNTFCLPQTSGIVNEFPLQASGNPTAESPPTVTPRSPPPPPPRPRQPPSSAKQ</sequence>
<evidence type="ECO:0000313" key="2">
    <source>
        <dbReference type="EMBL" id="CAG9570579.1"/>
    </source>
</evidence>
<proteinExistence type="predicted"/>
<feature type="compositionally biased region" description="Basic and acidic residues" evidence="1">
    <location>
        <begin position="60"/>
        <end position="71"/>
    </location>
</feature>
<reference evidence="2" key="1">
    <citation type="submission" date="2021-09" db="EMBL/GenBank/DDBJ databases">
        <authorList>
            <person name="Martin H S."/>
        </authorList>
    </citation>
    <scope>NUCLEOTIDE SEQUENCE</scope>
</reference>
<accession>A0A8J2QVG7</accession>
<organism evidence="2 3">
    <name type="scientific">Danaus chrysippus</name>
    <name type="common">African queen</name>
    <dbReference type="NCBI Taxonomy" id="151541"/>
    <lineage>
        <taxon>Eukaryota</taxon>
        <taxon>Metazoa</taxon>
        <taxon>Ecdysozoa</taxon>
        <taxon>Arthropoda</taxon>
        <taxon>Hexapoda</taxon>
        <taxon>Insecta</taxon>
        <taxon>Pterygota</taxon>
        <taxon>Neoptera</taxon>
        <taxon>Endopterygota</taxon>
        <taxon>Lepidoptera</taxon>
        <taxon>Glossata</taxon>
        <taxon>Ditrysia</taxon>
        <taxon>Papilionoidea</taxon>
        <taxon>Nymphalidae</taxon>
        <taxon>Danainae</taxon>
        <taxon>Danaini</taxon>
        <taxon>Danaina</taxon>
        <taxon>Danaus</taxon>
        <taxon>Anosia</taxon>
    </lineage>
</organism>
<evidence type="ECO:0000256" key="1">
    <source>
        <dbReference type="SAM" id="MobiDB-lite"/>
    </source>
</evidence>
<keyword evidence="3" id="KW-1185">Reference proteome</keyword>
<dbReference type="AlphaFoldDB" id="A0A8J2QVG7"/>
<comment type="caution">
    <text evidence="2">The sequence shown here is derived from an EMBL/GenBank/DDBJ whole genome shotgun (WGS) entry which is preliminary data.</text>
</comment>